<gene>
    <name evidence="2" type="ORF">HYN43_018345</name>
</gene>
<organism evidence="2 3">
    <name type="scientific">Mucilaginibacter celer</name>
    <dbReference type="NCBI Taxonomy" id="2305508"/>
    <lineage>
        <taxon>Bacteria</taxon>
        <taxon>Pseudomonadati</taxon>
        <taxon>Bacteroidota</taxon>
        <taxon>Sphingobacteriia</taxon>
        <taxon>Sphingobacteriales</taxon>
        <taxon>Sphingobacteriaceae</taxon>
        <taxon>Mucilaginibacter</taxon>
    </lineage>
</organism>
<name>A0A494W0W6_9SPHI</name>
<evidence type="ECO:0000313" key="3">
    <source>
        <dbReference type="Proteomes" id="UP000270046"/>
    </source>
</evidence>
<dbReference type="KEGG" id="muh:HYN43_018345"/>
<accession>A0A494W0W6</accession>
<dbReference type="Proteomes" id="UP000270046">
    <property type="component" value="Chromosome"/>
</dbReference>
<evidence type="ECO:0000256" key="1">
    <source>
        <dbReference type="SAM" id="Phobius"/>
    </source>
</evidence>
<feature type="transmembrane region" description="Helical" evidence="1">
    <location>
        <begin position="20"/>
        <end position="45"/>
    </location>
</feature>
<reference evidence="2 3" key="1">
    <citation type="submission" date="2018-10" db="EMBL/GenBank/DDBJ databases">
        <title>Genome sequencing of Mucilaginibacter sp. HYN0043.</title>
        <authorList>
            <person name="Kim M."/>
            <person name="Yi H."/>
        </authorList>
    </citation>
    <scope>NUCLEOTIDE SEQUENCE [LARGE SCALE GENOMIC DNA]</scope>
    <source>
        <strain evidence="2 3">HYN0043</strain>
    </source>
</reference>
<keyword evidence="1" id="KW-0812">Transmembrane</keyword>
<keyword evidence="3" id="KW-1185">Reference proteome</keyword>
<dbReference type="EMBL" id="CP032869">
    <property type="protein sequence ID" value="AYL97145.1"/>
    <property type="molecule type" value="Genomic_DNA"/>
</dbReference>
<keyword evidence="1" id="KW-0472">Membrane</keyword>
<dbReference type="RefSeq" id="WP_119410723.1">
    <property type="nucleotide sequence ID" value="NZ_CP032869.1"/>
</dbReference>
<dbReference type="AlphaFoldDB" id="A0A494W0W6"/>
<evidence type="ECO:0000313" key="2">
    <source>
        <dbReference type="EMBL" id="AYL97145.1"/>
    </source>
</evidence>
<keyword evidence="1" id="KW-1133">Transmembrane helix</keyword>
<proteinExistence type="predicted"/>
<sequence>MKNNRAQQEILDNMQKIDKIIIYCIFCSIPFCLVLFVSYNAVFGLSMRESIILRDSLETVNGVVDTVYNDKPNHNMRTAILKDKTVYRIEPTWKSKIEAGDSLHKIKGSFLLEVYRKSGEKVILDYKTTIAPE</sequence>
<dbReference type="OrthoDB" id="771599at2"/>
<protein>
    <submittedName>
        <fullName evidence="2">Uncharacterized protein</fullName>
    </submittedName>
</protein>